<protein>
    <submittedName>
        <fullName evidence="2">Uncharacterized protein</fullName>
    </submittedName>
</protein>
<dbReference type="Proteomes" id="UP000008851">
    <property type="component" value="Chromosome"/>
</dbReference>
<evidence type="ECO:0000313" key="3">
    <source>
        <dbReference type="Proteomes" id="UP000008851"/>
    </source>
</evidence>
<sequence>MAAKSFWSDTKRAEQSGASNPYKNANAPIKLGVGDRALFVRHHRMRCGG</sequence>
<evidence type="ECO:0000313" key="2">
    <source>
        <dbReference type="EMBL" id="AEQ94444.1"/>
    </source>
</evidence>
<name>G7TJP2_XANOB</name>
<reference evidence="2 3" key="1">
    <citation type="journal article" date="2011" name="J. Bacteriol.">
        <title>Two new complete genome sequences offer insight into host and tissue specificity of plant pathogenic Xanthomonas spp.</title>
        <authorList>
            <person name="Bogdanove A.J."/>
            <person name="Koebnik R."/>
            <person name="Lu H."/>
            <person name="Furutani A."/>
            <person name="Angiuoli S.V."/>
            <person name="Patil P.B."/>
            <person name="Van Sluys M.A."/>
            <person name="Ryan R.P."/>
            <person name="Meyer D.F."/>
            <person name="Han S.W."/>
            <person name="Aparna G."/>
            <person name="Rajaram M."/>
            <person name="Delcher A.L."/>
            <person name="Phillippy A.M."/>
            <person name="Puiu D."/>
            <person name="Schatz M.C."/>
            <person name="Shumway M."/>
            <person name="Sommer D.D."/>
            <person name="Trapnell C."/>
            <person name="Benahmed F."/>
            <person name="Dimitrov G."/>
            <person name="Madupu R."/>
            <person name="Radune D."/>
            <person name="Sullivan S."/>
            <person name="Jha G."/>
            <person name="Ishihara H."/>
            <person name="Lee S.W."/>
            <person name="Pandey A."/>
            <person name="Sharma V."/>
            <person name="Sriariyanun M."/>
            <person name="Szurek B."/>
            <person name="Vera-Cruz C.M."/>
            <person name="Dorman K.S."/>
            <person name="Ronald P.C."/>
            <person name="Verdier V."/>
            <person name="Dow J.M."/>
            <person name="Sonti R.V."/>
            <person name="Tsuge S."/>
            <person name="Brendel V.P."/>
            <person name="Rabinowicz P.D."/>
            <person name="Leach J.E."/>
            <person name="White F.F."/>
            <person name="Salzberg S.L."/>
        </authorList>
    </citation>
    <scope>NUCLEOTIDE SEQUENCE [LARGE SCALE GENOMIC DNA]</scope>
    <source>
        <strain evidence="2 3">BLS256</strain>
    </source>
</reference>
<evidence type="ECO:0000256" key="1">
    <source>
        <dbReference type="SAM" id="MobiDB-lite"/>
    </source>
</evidence>
<feature type="region of interest" description="Disordered" evidence="1">
    <location>
        <begin position="1"/>
        <end position="26"/>
    </location>
</feature>
<gene>
    <name evidence="2" type="ORF">XOC_0196</name>
</gene>
<accession>G7TJP2</accession>
<proteinExistence type="predicted"/>
<dbReference type="AlphaFoldDB" id="G7TJP2"/>
<dbReference type="KEGG" id="xor:XOC_0196"/>
<dbReference type="EMBL" id="CP003057">
    <property type="protein sequence ID" value="AEQ94444.1"/>
    <property type="molecule type" value="Genomic_DNA"/>
</dbReference>
<dbReference type="HOGENOM" id="CLU_3142238_0_0_6"/>
<organism evidence="2 3">
    <name type="scientific">Xanthomonas oryzae pv. oryzicola (strain BLS256)</name>
    <dbReference type="NCBI Taxonomy" id="383407"/>
    <lineage>
        <taxon>Bacteria</taxon>
        <taxon>Pseudomonadati</taxon>
        <taxon>Pseudomonadota</taxon>
        <taxon>Gammaproteobacteria</taxon>
        <taxon>Lysobacterales</taxon>
        <taxon>Lysobacteraceae</taxon>
        <taxon>Xanthomonas</taxon>
    </lineage>
</organism>